<feature type="transmembrane region" description="Helical" evidence="2">
    <location>
        <begin position="115"/>
        <end position="138"/>
    </location>
</feature>
<comment type="caution">
    <text evidence="3">The sequence shown here is derived from an EMBL/GenBank/DDBJ whole genome shotgun (WGS) entry which is preliminary data.</text>
</comment>
<dbReference type="AlphaFoldDB" id="A0A561T1D6"/>
<reference evidence="3 4" key="1">
    <citation type="submission" date="2019-06" db="EMBL/GenBank/DDBJ databases">
        <title>Sequencing the genomes of 1000 actinobacteria strains.</title>
        <authorList>
            <person name="Klenk H.-P."/>
        </authorList>
    </citation>
    <scope>NUCLEOTIDE SEQUENCE [LARGE SCALE GENOMIC DNA]</scope>
    <source>
        <strain evidence="3 4">DSM 45671</strain>
    </source>
</reference>
<dbReference type="Proteomes" id="UP000321261">
    <property type="component" value="Unassembled WGS sequence"/>
</dbReference>
<evidence type="ECO:0000256" key="2">
    <source>
        <dbReference type="SAM" id="Phobius"/>
    </source>
</evidence>
<evidence type="ECO:0000313" key="3">
    <source>
        <dbReference type="EMBL" id="TWF80934.1"/>
    </source>
</evidence>
<dbReference type="RefSeq" id="WP_147259531.1">
    <property type="nucleotide sequence ID" value="NZ_VIWU01000001.1"/>
</dbReference>
<organism evidence="3 4">
    <name type="scientific">Pseudonocardia hierapolitana</name>
    <dbReference type="NCBI Taxonomy" id="1128676"/>
    <lineage>
        <taxon>Bacteria</taxon>
        <taxon>Bacillati</taxon>
        <taxon>Actinomycetota</taxon>
        <taxon>Actinomycetes</taxon>
        <taxon>Pseudonocardiales</taxon>
        <taxon>Pseudonocardiaceae</taxon>
        <taxon>Pseudonocardia</taxon>
    </lineage>
</organism>
<dbReference type="EMBL" id="VIWU01000001">
    <property type="protein sequence ID" value="TWF80934.1"/>
    <property type="molecule type" value="Genomic_DNA"/>
</dbReference>
<keyword evidence="4" id="KW-1185">Reference proteome</keyword>
<accession>A0A561T1D6</accession>
<gene>
    <name evidence="3" type="ORF">FHX44_116877</name>
</gene>
<keyword evidence="2" id="KW-0472">Membrane</keyword>
<keyword evidence="2" id="KW-1133">Transmembrane helix</keyword>
<keyword evidence="2" id="KW-0812">Transmembrane</keyword>
<feature type="transmembrane region" description="Helical" evidence="2">
    <location>
        <begin position="39"/>
        <end position="67"/>
    </location>
</feature>
<protein>
    <submittedName>
        <fullName evidence="3">Uncharacterized protein</fullName>
    </submittedName>
</protein>
<dbReference type="OrthoDB" id="5244723at2"/>
<evidence type="ECO:0000313" key="4">
    <source>
        <dbReference type="Proteomes" id="UP000321261"/>
    </source>
</evidence>
<evidence type="ECO:0000256" key="1">
    <source>
        <dbReference type="SAM" id="MobiDB-lite"/>
    </source>
</evidence>
<sequence>MTTVPDAERTQPVPTFKQARSHVTSEQTRRLGGIRWGSAFFGWVAAMGMVTLLSALLTAAGAALGLVPPTVDATTLQTMGVAGAAAMLAIIFVGFYCGGYVAGRMARFAGARQGVAVWLWTLFVAVIGAVVATLSGAVTGPRLDELFRLPLNGGLMNGGVISAGAAALAVGVLVVTLLGAVFGGLAGMRYHRRIDRDLVAPPAADSPTG</sequence>
<feature type="region of interest" description="Disordered" evidence="1">
    <location>
        <begin position="1"/>
        <end position="21"/>
    </location>
</feature>
<feature type="transmembrane region" description="Helical" evidence="2">
    <location>
        <begin position="79"/>
        <end position="103"/>
    </location>
</feature>
<name>A0A561T1D6_9PSEU</name>
<proteinExistence type="predicted"/>
<feature type="transmembrane region" description="Helical" evidence="2">
    <location>
        <begin position="158"/>
        <end position="186"/>
    </location>
</feature>